<comment type="caution">
    <text evidence="10">The sequence shown here is derived from an EMBL/GenBank/DDBJ whole genome shotgun (WGS) entry which is preliminary data.</text>
</comment>
<keyword evidence="7 8" id="KW-0472">Membrane</keyword>
<comment type="similarity">
    <text evidence="8">Belongs to the binding-protein-dependent transport system permease family.</text>
</comment>
<evidence type="ECO:0000256" key="8">
    <source>
        <dbReference type="RuleBase" id="RU363032"/>
    </source>
</evidence>
<dbReference type="SUPFAM" id="SSF161098">
    <property type="entry name" value="MetI-like"/>
    <property type="match status" value="1"/>
</dbReference>
<comment type="subcellular location">
    <subcellularLocation>
        <location evidence="1">Cell inner membrane</location>
        <topology evidence="1">Multi-pass membrane protein</topology>
    </subcellularLocation>
    <subcellularLocation>
        <location evidence="8">Cell membrane</location>
        <topology evidence="8">Multi-pass membrane protein</topology>
    </subcellularLocation>
</comment>
<keyword evidence="11" id="KW-1185">Reference proteome</keyword>
<keyword evidence="5 8" id="KW-0812">Transmembrane</keyword>
<keyword evidence="2 8" id="KW-0813">Transport</keyword>
<evidence type="ECO:0000256" key="1">
    <source>
        <dbReference type="ARBA" id="ARBA00004429"/>
    </source>
</evidence>
<protein>
    <submittedName>
        <fullName evidence="10">ABC transporter permease</fullName>
    </submittedName>
</protein>
<keyword evidence="3" id="KW-1003">Cell membrane</keyword>
<feature type="transmembrane region" description="Helical" evidence="8">
    <location>
        <begin position="91"/>
        <end position="112"/>
    </location>
</feature>
<feature type="transmembrane region" description="Helical" evidence="8">
    <location>
        <begin position="216"/>
        <end position="236"/>
    </location>
</feature>
<dbReference type="STRING" id="55209.HA50_09295"/>
<feature type="transmembrane region" description="Helical" evidence="8">
    <location>
        <begin position="118"/>
        <end position="135"/>
    </location>
</feature>
<keyword evidence="4" id="KW-0997">Cell inner membrane</keyword>
<feature type="transmembrane region" description="Helical" evidence="8">
    <location>
        <begin position="64"/>
        <end position="84"/>
    </location>
</feature>
<feature type="transmembrane region" description="Helical" evidence="8">
    <location>
        <begin position="163"/>
        <end position="196"/>
    </location>
</feature>
<gene>
    <name evidence="10" type="ORF">HA50_09295</name>
</gene>
<evidence type="ECO:0000256" key="3">
    <source>
        <dbReference type="ARBA" id="ARBA00022475"/>
    </source>
</evidence>
<dbReference type="PANTHER" id="PTHR30151:SF41">
    <property type="entry name" value="ABC TRANSPORTER PERMEASE PROTEIN"/>
    <property type="match status" value="1"/>
</dbReference>
<dbReference type="Proteomes" id="UP000193749">
    <property type="component" value="Unassembled WGS sequence"/>
</dbReference>
<evidence type="ECO:0000256" key="4">
    <source>
        <dbReference type="ARBA" id="ARBA00022519"/>
    </source>
</evidence>
<dbReference type="CDD" id="cd06261">
    <property type="entry name" value="TM_PBP2"/>
    <property type="match status" value="1"/>
</dbReference>
<evidence type="ECO:0000256" key="7">
    <source>
        <dbReference type="ARBA" id="ARBA00023136"/>
    </source>
</evidence>
<dbReference type="InterPro" id="IPR035906">
    <property type="entry name" value="MetI-like_sf"/>
</dbReference>
<name>A0A1X1EU16_PANCY</name>
<evidence type="ECO:0000313" key="11">
    <source>
        <dbReference type="Proteomes" id="UP000193749"/>
    </source>
</evidence>
<reference evidence="10 11" key="1">
    <citation type="journal article" date="2017" name="Antonie Van Leeuwenhoek">
        <title>Phylogenomic resolution of the bacterial genus Pantoea and its relationship with Erwinia and Tatumella.</title>
        <authorList>
            <person name="Palmer M."/>
            <person name="Steenkamp E.T."/>
            <person name="Coetzee M.P."/>
            <person name="Chan W.Y."/>
            <person name="van Zyl E."/>
            <person name="De Maayer P."/>
            <person name="Coutinho T.A."/>
            <person name="Blom J."/>
            <person name="Smits T.H."/>
            <person name="Duffy B."/>
            <person name="Venter S.N."/>
        </authorList>
    </citation>
    <scope>NUCLEOTIDE SEQUENCE [LARGE SCALE GENOMIC DNA]</scope>
    <source>
        <strain evidence="10 11">LMG 2657</strain>
    </source>
</reference>
<dbReference type="InterPro" id="IPR000515">
    <property type="entry name" value="MetI-like"/>
</dbReference>
<dbReference type="GO" id="GO:0055085">
    <property type="term" value="P:transmembrane transport"/>
    <property type="evidence" value="ECO:0007669"/>
    <property type="project" value="InterPro"/>
</dbReference>
<keyword evidence="6 8" id="KW-1133">Transmembrane helix</keyword>
<dbReference type="PROSITE" id="PS50928">
    <property type="entry name" value="ABC_TM1"/>
    <property type="match status" value="1"/>
</dbReference>
<feature type="domain" description="ABC transmembrane type-1" evidence="9">
    <location>
        <begin position="52"/>
        <end position="233"/>
    </location>
</feature>
<evidence type="ECO:0000256" key="2">
    <source>
        <dbReference type="ARBA" id="ARBA00022448"/>
    </source>
</evidence>
<dbReference type="GO" id="GO:0005886">
    <property type="term" value="C:plasma membrane"/>
    <property type="evidence" value="ECO:0007669"/>
    <property type="project" value="UniProtKB-SubCell"/>
</dbReference>
<evidence type="ECO:0000256" key="6">
    <source>
        <dbReference type="ARBA" id="ARBA00022989"/>
    </source>
</evidence>
<dbReference type="OrthoDB" id="8138334at2"/>
<evidence type="ECO:0000256" key="5">
    <source>
        <dbReference type="ARBA" id="ARBA00022692"/>
    </source>
</evidence>
<dbReference type="EMBL" id="MLJI01000001">
    <property type="protein sequence ID" value="ORM93530.1"/>
    <property type="molecule type" value="Genomic_DNA"/>
</dbReference>
<sequence length="248" mass="27277">MTKRLLTHPLLVTVLLVLLFWQGSVTLFSISPRYLPSIMMVAQDIQANAAQLLASTGRTALETLLGFALGTAFGVACGILFFYVSWIDRAWFPLFVVSQTVPVIAFGALVVIWFGNTLFAKVMIAFYLTFLPVTLNTKRGLQMVDPLHISLLRSFGASGMKRFLVLHFPAAAPSIFVALKLGISLSLVGAIVGEWFGDTVGLGVLLIQSMYNEDVVRMWTLIVICGLTGALLYAVVERCERKLAWWGK</sequence>
<dbReference type="Pfam" id="PF00528">
    <property type="entry name" value="BPD_transp_1"/>
    <property type="match status" value="1"/>
</dbReference>
<evidence type="ECO:0000313" key="10">
    <source>
        <dbReference type="EMBL" id="ORM93530.1"/>
    </source>
</evidence>
<dbReference type="AlphaFoldDB" id="A0A1X1EU16"/>
<organism evidence="10 11">
    <name type="scientific">Pantoea cypripedii</name>
    <name type="common">Pectobacterium cypripedii</name>
    <name type="synonym">Erwinia cypripedii</name>
    <dbReference type="NCBI Taxonomy" id="55209"/>
    <lineage>
        <taxon>Bacteria</taxon>
        <taxon>Pseudomonadati</taxon>
        <taxon>Pseudomonadota</taxon>
        <taxon>Gammaproteobacteria</taxon>
        <taxon>Enterobacterales</taxon>
        <taxon>Erwiniaceae</taxon>
        <taxon>Pantoea</taxon>
    </lineage>
</organism>
<dbReference type="RefSeq" id="WP_084874586.1">
    <property type="nucleotide sequence ID" value="NZ_JAGGMY010000001.1"/>
</dbReference>
<proteinExistence type="inferred from homology"/>
<dbReference type="Gene3D" id="1.10.3720.10">
    <property type="entry name" value="MetI-like"/>
    <property type="match status" value="1"/>
</dbReference>
<accession>A0A1X1EU16</accession>
<evidence type="ECO:0000259" key="9">
    <source>
        <dbReference type="PROSITE" id="PS50928"/>
    </source>
</evidence>
<dbReference type="PANTHER" id="PTHR30151">
    <property type="entry name" value="ALKANE SULFONATE ABC TRANSPORTER-RELATED, MEMBRANE SUBUNIT"/>
    <property type="match status" value="1"/>
</dbReference>